<name>A0AAE1B0C8_9GAST</name>
<keyword evidence="2" id="KW-1185">Reference proteome</keyword>
<dbReference type="Proteomes" id="UP001283361">
    <property type="component" value="Unassembled WGS sequence"/>
</dbReference>
<accession>A0AAE1B0C8</accession>
<protein>
    <submittedName>
        <fullName evidence="1">Uncharacterized protein</fullName>
    </submittedName>
</protein>
<dbReference type="EMBL" id="JAWDGP010000784">
    <property type="protein sequence ID" value="KAK3797272.1"/>
    <property type="molecule type" value="Genomic_DNA"/>
</dbReference>
<dbReference type="AlphaFoldDB" id="A0AAE1B0C8"/>
<gene>
    <name evidence="1" type="ORF">RRG08_019124</name>
</gene>
<reference evidence="1" key="1">
    <citation type="journal article" date="2023" name="G3 (Bethesda)">
        <title>A reference genome for the long-term kleptoplast-retaining sea slug Elysia crispata morphotype clarki.</title>
        <authorList>
            <person name="Eastman K.E."/>
            <person name="Pendleton A.L."/>
            <person name="Shaikh M.A."/>
            <person name="Suttiyut T."/>
            <person name="Ogas R."/>
            <person name="Tomko P."/>
            <person name="Gavelis G."/>
            <person name="Widhalm J.R."/>
            <person name="Wisecaver J.H."/>
        </authorList>
    </citation>
    <scope>NUCLEOTIDE SEQUENCE</scope>
    <source>
        <strain evidence="1">ECLA1</strain>
    </source>
</reference>
<evidence type="ECO:0000313" key="1">
    <source>
        <dbReference type="EMBL" id="KAK3797272.1"/>
    </source>
</evidence>
<proteinExistence type="predicted"/>
<comment type="caution">
    <text evidence="1">The sequence shown here is derived from an EMBL/GenBank/DDBJ whole genome shotgun (WGS) entry which is preliminary data.</text>
</comment>
<organism evidence="1 2">
    <name type="scientific">Elysia crispata</name>
    <name type="common">lettuce slug</name>
    <dbReference type="NCBI Taxonomy" id="231223"/>
    <lineage>
        <taxon>Eukaryota</taxon>
        <taxon>Metazoa</taxon>
        <taxon>Spiralia</taxon>
        <taxon>Lophotrochozoa</taxon>
        <taxon>Mollusca</taxon>
        <taxon>Gastropoda</taxon>
        <taxon>Heterobranchia</taxon>
        <taxon>Euthyneura</taxon>
        <taxon>Panpulmonata</taxon>
        <taxon>Sacoglossa</taxon>
        <taxon>Placobranchoidea</taxon>
        <taxon>Plakobranchidae</taxon>
        <taxon>Elysia</taxon>
    </lineage>
</organism>
<evidence type="ECO:0000313" key="2">
    <source>
        <dbReference type="Proteomes" id="UP001283361"/>
    </source>
</evidence>
<sequence length="104" mass="11955">MALKTLNVNRMADIFVKFLNRQRLGHTLSFDLASNVSPDRAMEIPKLSSISRAGKELESCANPWNKETPELRSITVELKARRRQGKRDKLISLVRFGVARKLRY</sequence>